<keyword evidence="4" id="KW-1003">Cell membrane</keyword>
<dbReference type="InterPro" id="IPR004358">
    <property type="entry name" value="Sig_transdc_His_kin-like_C"/>
</dbReference>
<dbReference type="SUPFAM" id="SSF55874">
    <property type="entry name" value="ATPase domain of HSP90 chaperone/DNA topoisomerase II/histidine kinase"/>
    <property type="match status" value="1"/>
</dbReference>
<comment type="subcellular location">
    <subcellularLocation>
        <location evidence="2">Cell membrane</location>
        <topology evidence="2">Multi-pass membrane protein</topology>
    </subcellularLocation>
</comment>
<dbReference type="EMBL" id="LC066376">
    <property type="protein sequence ID" value="BAT27989.1"/>
    <property type="molecule type" value="Genomic_DNA"/>
</dbReference>
<evidence type="ECO:0000259" key="14">
    <source>
        <dbReference type="PROSITE" id="PS50885"/>
    </source>
</evidence>
<dbReference type="InterPro" id="IPR050980">
    <property type="entry name" value="2C_sensor_his_kinase"/>
</dbReference>
<dbReference type="SMART" id="SM00387">
    <property type="entry name" value="HATPase_c"/>
    <property type="match status" value="1"/>
</dbReference>
<keyword evidence="8 15" id="KW-0418">Kinase</keyword>
<sequence length="487" mass="53533">MSDERERPVGQEGGSGQRPTLPRRLSTRILWFTMLSIMLAEVAIFVPSVSKFRRDWLHAKIETVAAASLAAGRSSGGQFGLMTPEDEAELLRSLGAQLIAVEADGVSRLLARAEEVGPVDREVNLDTETHIGSIRAAMDTLLFGGDRTIRAISPIGDGTVSAEVVLLEAPLRRAMLVYARNIFSVSLLLASFAGLLVYAAISRYLLRPMRRMTESMLRFSAEPENPARIIAASRRDDEIGIAERNLAEMQARLQRMLREQRHLADLGLAVSKINHDLRNTLASAQLVSDRLSDIPDPQVQRFAPTLIRSLDRALHYTQSVLAYGRAVESNPQKRVIRPRLLVDDVFEMMAGLDERIELANEVPESIEMEVDPDHFHRAIANLVRNAIQAFEHEPGDSLVRRVVVDASIDAQDHVCITVTDTGPGLSARAREHLFKAFRGSTRAGGTGLGLAIAAEIVQAHGGTIRHVDGHAPGARFEICVPRRATQD</sequence>
<dbReference type="SMART" id="SM00388">
    <property type="entry name" value="HisKA"/>
    <property type="match status" value="1"/>
</dbReference>
<dbReference type="InterPro" id="IPR003661">
    <property type="entry name" value="HisK_dim/P_dom"/>
</dbReference>
<organism evidence="15">
    <name type="scientific">Aureimonas frigidaquae</name>
    <dbReference type="NCBI Taxonomy" id="424757"/>
    <lineage>
        <taxon>Bacteria</taxon>
        <taxon>Pseudomonadati</taxon>
        <taxon>Pseudomonadota</taxon>
        <taxon>Alphaproteobacteria</taxon>
        <taxon>Hyphomicrobiales</taxon>
        <taxon>Aurantimonadaceae</taxon>
        <taxon>Aureimonas</taxon>
    </lineage>
</organism>
<dbReference type="PROSITE" id="PS50885">
    <property type="entry name" value="HAMP"/>
    <property type="match status" value="1"/>
</dbReference>
<evidence type="ECO:0000256" key="11">
    <source>
        <dbReference type="SAM" id="MobiDB-lite"/>
    </source>
</evidence>
<dbReference type="PRINTS" id="PR00344">
    <property type="entry name" value="BCTRLSENSOR"/>
</dbReference>
<evidence type="ECO:0000256" key="7">
    <source>
        <dbReference type="ARBA" id="ARBA00022741"/>
    </source>
</evidence>
<evidence type="ECO:0000256" key="4">
    <source>
        <dbReference type="ARBA" id="ARBA00022475"/>
    </source>
</evidence>
<dbReference type="Pfam" id="PF02518">
    <property type="entry name" value="HATPase_c"/>
    <property type="match status" value="1"/>
</dbReference>
<keyword evidence="12" id="KW-0472">Membrane</keyword>
<feature type="transmembrane region" description="Helical" evidence="12">
    <location>
        <begin position="182"/>
        <end position="206"/>
    </location>
</feature>
<dbReference type="GO" id="GO:0000155">
    <property type="term" value="F:phosphorelay sensor kinase activity"/>
    <property type="evidence" value="ECO:0007669"/>
    <property type="project" value="InterPro"/>
</dbReference>
<evidence type="ECO:0000256" key="5">
    <source>
        <dbReference type="ARBA" id="ARBA00022553"/>
    </source>
</evidence>
<dbReference type="InterPro" id="IPR005467">
    <property type="entry name" value="His_kinase_dom"/>
</dbReference>
<dbReference type="PANTHER" id="PTHR44936">
    <property type="entry name" value="SENSOR PROTEIN CREC"/>
    <property type="match status" value="1"/>
</dbReference>
<dbReference type="AlphaFoldDB" id="A0A0P0Z203"/>
<dbReference type="OrthoDB" id="9784218at2"/>
<dbReference type="Gene3D" id="1.10.287.130">
    <property type="match status" value="1"/>
</dbReference>
<name>A0A0P0Z203_9HYPH</name>
<feature type="domain" description="Histidine kinase" evidence="13">
    <location>
        <begin position="272"/>
        <end position="484"/>
    </location>
</feature>
<evidence type="ECO:0000256" key="3">
    <source>
        <dbReference type="ARBA" id="ARBA00012438"/>
    </source>
</evidence>
<dbReference type="GO" id="GO:0005524">
    <property type="term" value="F:ATP binding"/>
    <property type="evidence" value="ECO:0007669"/>
    <property type="project" value="UniProtKB-KW"/>
</dbReference>
<dbReference type="Gene3D" id="3.30.565.10">
    <property type="entry name" value="Histidine kinase-like ATPase, C-terminal domain"/>
    <property type="match status" value="1"/>
</dbReference>
<evidence type="ECO:0000256" key="6">
    <source>
        <dbReference type="ARBA" id="ARBA00022679"/>
    </source>
</evidence>
<feature type="region of interest" description="Disordered" evidence="11">
    <location>
        <begin position="1"/>
        <end position="21"/>
    </location>
</feature>
<dbReference type="EC" id="2.7.13.3" evidence="3"/>
<dbReference type="InterPro" id="IPR036890">
    <property type="entry name" value="HATPase_C_sf"/>
</dbReference>
<dbReference type="InterPro" id="IPR003660">
    <property type="entry name" value="HAMP_dom"/>
</dbReference>
<keyword evidence="7" id="KW-0547">Nucleotide-binding</keyword>
<dbReference type="InterPro" id="IPR003594">
    <property type="entry name" value="HATPase_dom"/>
</dbReference>
<evidence type="ECO:0000259" key="13">
    <source>
        <dbReference type="PROSITE" id="PS50109"/>
    </source>
</evidence>
<evidence type="ECO:0000256" key="2">
    <source>
        <dbReference type="ARBA" id="ARBA00004651"/>
    </source>
</evidence>
<dbReference type="SUPFAM" id="SSF47384">
    <property type="entry name" value="Homodimeric domain of signal transducing histidine kinase"/>
    <property type="match status" value="1"/>
</dbReference>
<proteinExistence type="predicted"/>
<evidence type="ECO:0000256" key="10">
    <source>
        <dbReference type="SAM" id="Coils"/>
    </source>
</evidence>
<evidence type="ECO:0000256" key="1">
    <source>
        <dbReference type="ARBA" id="ARBA00000085"/>
    </source>
</evidence>
<feature type="coiled-coil region" evidence="10">
    <location>
        <begin position="239"/>
        <end position="266"/>
    </location>
</feature>
<evidence type="ECO:0000256" key="9">
    <source>
        <dbReference type="ARBA" id="ARBA00022840"/>
    </source>
</evidence>
<protein>
    <recommendedName>
        <fullName evidence="3">histidine kinase</fullName>
        <ecNumber evidence="3">2.7.13.3</ecNumber>
    </recommendedName>
</protein>
<keyword evidence="5" id="KW-0597">Phosphoprotein</keyword>
<dbReference type="PANTHER" id="PTHR44936:SF10">
    <property type="entry name" value="SENSOR PROTEIN RSTB"/>
    <property type="match status" value="1"/>
</dbReference>
<keyword evidence="10" id="KW-0175">Coiled coil</keyword>
<feature type="transmembrane region" description="Helical" evidence="12">
    <location>
        <begin position="29"/>
        <end position="50"/>
    </location>
</feature>
<feature type="domain" description="HAMP" evidence="14">
    <location>
        <begin position="203"/>
        <end position="258"/>
    </location>
</feature>
<evidence type="ECO:0000313" key="15">
    <source>
        <dbReference type="EMBL" id="BAT27989.1"/>
    </source>
</evidence>
<keyword evidence="12" id="KW-0812">Transmembrane</keyword>
<accession>A0A0P0Z203</accession>
<evidence type="ECO:0000256" key="12">
    <source>
        <dbReference type="SAM" id="Phobius"/>
    </source>
</evidence>
<keyword evidence="6" id="KW-0808">Transferase</keyword>
<keyword evidence="9" id="KW-0067">ATP-binding</keyword>
<comment type="catalytic activity">
    <reaction evidence="1">
        <text>ATP + protein L-histidine = ADP + protein N-phospho-L-histidine.</text>
        <dbReference type="EC" id="2.7.13.3"/>
    </reaction>
</comment>
<dbReference type="GO" id="GO:0005886">
    <property type="term" value="C:plasma membrane"/>
    <property type="evidence" value="ECO:0007669"/>
    <property type="project" value="UniProtKB-SubCell"/>
</dbReference>
<dbReference type="RefSeq" id="WP_083507872.1">
    <property type="nucleotide sequence ID" value="NZ_BBWR01000010.1"/>
</dbReference>
<dbReference type="InterPro" id="IPR036097">
    <property type="entry name" value="HisK_dim/P_sf"/>
</dbReference>
<dbReference type="SMART" id="SM00304">
    <property type="entry name" value="HAMP"/>
    <property type="match status" value="1"/>
</dbReference>
<reference evidence="15" key="1">
    <citation type="journal article" date="2015" name="Proc. Natl. Acad. Sci. U.S.A.">
        <title>Bacterial clade with the ribosomal RNA operon on a small plasmid rather than the chromosome.</title>
        <authorList>
            <person name="Anda M."/>
            <person name="Ohtsubo Y."/>
            <person name="Okubo T."/>
            <person name="Sugawara M."/>
            <person name="Nagata Y."/>
            <person name="Tsuda M."/>
            <person name="Minamisawa K."/>
            <person name="Mitsui H."/>
        </authorList>
    </citation>
    <scope>NUCLEOTIDE SEQUENCE</scope>
    <source>
        <strain evidence="15">JCM 14755</strain>
    </source>
</reference>
<keyword evidence="12" id="KW-1133">Transmembrane helix</keyword>
<evidence type="ECO:0000256" key="8">
    <source>
        <dbReference type="ARBA" id="ARBA00022777"/>
    </source>
</evidence>
<dbReference type="PROSITE" id="PS50109">
    <property type="entry name" value="HIS_KIN"/>
    <property type="match status" value="1"/>
</dbReference>